<evidence type="ECO:0000313" key="3">
    <source>
        <dbReference type="EMBL" id="MDT0553488.1"/>
    </source>
</evidence>
<dbReference type="InterPro" id="IPR008927">
    <property type="entry name" value="6-PGluconate_DH-like_C_sf"/>
</dbReference>
<dbReference type="Proteomes" id="UP001252186">
    <property type="component" value="Unassembled WGS sequence"/>
</dbReference>
<dbReference type="Gene3D" id="1.10.3660.10">
    <property type="entry name" value="6-phosphogluconate dehydrogenase C-terminal like domain"/>
    <property type="match status" value="1"/>
</dbReference>
<evidence type="ECO:0000256" key="1">
    <source>
        <dbReference type="ARBA" id="ARBA00023002"/>
    </source>
</evidence>
<comment type="caution">
    <text evidence="3">The sequence shown here is derived from an EMBL/GenBank/DDBJ whole genome shotgun (WGS) entry which is preliminary data.</text>
</comment>
<organism evidence="3 4">
    <name type="scientific">Urechidicola vernalis</name>
    <dbReference type="NCBI Taxonomy" id="3075600"/>
    <lineage>
        <taxon>Bacteria</taxon>
        <taxon>Pseudomonadati</taxon>
        <taxon>Bacteroidota</taxon>
        <taxon>Flavobacteriia</taxon>
        <taxon>Flavobacteriales</taxon>
        <taxon>Flavobacteriaceae</taxon>
        <taxon>Urechidicola</taxon>
    </lineage>
</organism>
<dbReference type="PANTHER" id="PTHR21363:SF0">
    <property type="entry name" value="PREPHENATE DEHYDROGENASE [NADP(+)]"/>
    <property type="match status" value="1"/>
</dbReference>
<reference evidence="3 4" key="1">
    <citation type="submission" date="2023-09" db="EMBL/GenBank/DDBJ databases">
        <authorList>
            <person name="Rey-Velasco X."/>
        </authorList>
    </citation>
    <scope>NUCLEOTIDE SEQUENCE [LARGE SCALE GENOMIC DNA]</scope>
    <source>
        <strain evidence="3 4">P050</strain>
    </source>
</reference>
<dbReference type="NCBIfam" id="NF006307">
    <property type="entry name" value="PRK08507.1"/>
    <property type="match status" value="1"/>
</dbReference>
<accession>A0ABU2Y5L1</accession>
<dbReference type="EMBL" id="JAVRHV010000004">
    <property type="protein sequence ID" value="MDT0553488.1"/>
    <property type="molecule type" value="Genomic_DNA"/>
</dbReference>
<keyword evidence="4" id="KW-1185">Reference proteome</keyword>
<dbReference type="PANTHER" id="PTHR21363">
    <property type="entry name" value="PREPHENATE DEHYDROGENASE"/>
    <property type="match status" value="1"/>
</dbReference>
<dbReference type="EC" id="1.3.1.12" evidence="3"/>
<evidence type="ECO:0000259" key="2">
    <source>
        <dbReference type="PROSITE" id="PS51176"/>
    </source>
</evidence>
<dbReference type="SUPFAM" id="SSF48179">
    <property type="entry name" value="6-phosphogluconate dehydrogenase C-terminal domain-like"/>
    <property type="match status" value="1"/>
</dbReference>
<name>A0ABU2Y5L1_9FLAO</name>
<proteinExistence type="predicted"/>
<keyword evidence="1 3" id="KW-0560">Oxidoreductase</keyword>
<evidence type="ECO:0000313" key="4">
    <source>
        <dbReference type="Proteomes" id="UP001252186"/>
    </source>
</evidence>
<dbReference type="PROSITE" id="PS51176">
    <property type="entry name" value="PDH_ADH"/>
    <property type="match status" value="1"/>
</dbReference>
<dbReference type="Pfam" id="PF20463">
    <property type="entry name" value="PDH_C"/>
    <property type="match status" value="1"/>
</dbReference>
<dbReference type="SUPFAM" id="SSF51735">
    <property type="entry name" value="NAD(P)-binding Rossmann-fold domains"/>
    <property type="match status" value="1"/>
</dbReference>
<feature type="domain" description="Prephenate/arogenate dehydrogenase" evidence="2">
    <location>
        <begin position="2"/>
        <end position="282"/>
    </location>
</feature>
<sequence>MKNVAVIGLGLIGGSLAVDIKKAFDCTIVGIDASEVNAKRALEIGFIDEIGTLKNVKQVDVVVIATPVNTIGSISNEVLDLIGDDTLVFDAGSVKGSICSSIAKHKNRKNYLAAHPIAGTEYSGPNAAISDLFRGKVNIICELEKTDRKIANKAFEIFDALGMEYKYMSAVEHDRHIAYVSHLSHVSSFMLGKTVLEIEKDEQNIFDMAGSGFESTVRLAKSAASTWTPIFTENKKNLLSSLEQYIKNLNEFKTYIEEENTNELNRIMTETNHLREILNNKI</sequence>
<protein>
    <submittedName>
        <fullName evidence="3">Prephenate dehydrogenase</fullName>
        <ecNumber evidence="3">1.3.1.12</ecNumber>
    </submittedName>
</protein>
<dbReference type="InterPro" id="IPR036291">
    <property type="entry name" value="NAD(P)-bd_dom_sf"/>
</dbReference>
<dbReference type="InterPro" id="IPR046825">
    <property type="entry name" value="PDH_C"/>
</dbReference>
<dbReference type="Gene3D" id="3.40.50.720">
    <property type="entry name" value="NAD(P)-binding Rossmann-like Domain"/>
    <property type="match status" value="1"/>
</dbReference>
<dbReference type="InterPro" id="IPR046826">
    <property type="entry name" value="PDH_N"/>
</dbReference>
<dbReference type="InterPro" id="IPR003099">
    <property type="entry name" value="Prephen_DH"/>
</dbReference>
<dbReference type="GO" id="GO:0008977">
    <property type="term" value="F:prephenate dehydrogenase (NAD+) activity"/>
    <property type="evidence" value="ECO:0007669"/>
    <property type="project" value="UniProtKB-EC"/>
</dbReference>
<dbReference type="Pfam" id="PF02153">
    <property type="entry name" value="PDH_N"/>
    <property type="match status" value="1"/>
</dbReference>
<gene>
    <name evidence="3" type="ORF">RM519_09550</name>
</gene>
<dbReference type="InterPro" id="IPR050812">
    <property type="entry name" value="Preph/Arog_dehydrog"/>
</dbReference>
<dbReference type="RefSeq" id="WP_311593510.1">
    <property type="nucleotide sequence ID" value="NZ_JAVRHV010000004.1"/>
</dbReference>